<organism evidence="1 2">
    <name type="scientific">Koleobacter methoxysyntrophicus</name>
    <dbReference type="NCBI Taxonomy" id="2751313"/>
    <lineage>
        <taxon>Bacteria</taxon>
        <taxon>Bacillati</taxon>
        <taxon>Bacillota</taxon>
        <taxon>Clostridia</taxon>
        <taxon>Koleobacterales</taxon>
        <taxon>Koleobacteraceae</taxon>
        <taxon>Koleobacter</taxon>
    </lineage>
</organism>
<proteinExistence type="predicted"/>
<evidence type="ECO:0000313" key="1">
    <source>
        <dbReference type="EMBL" id="QSQ10525.1"/>
    </source>
</evidence>
<gene>
    <name evidence="1" type="ORF">H0A61_02933</name>
</gene>
<dbReference type="KEGG" id="kme:H0A61_02933"/>
<dbReference type="Proteomes" id="UP000662904">
    <property type="component" value="Chromosome"/>
</dbReference>
<protein>
    <submittedName>
        <fullName evidence="1">Uncharacterized protein</fullName>
    </submittedName>
</protein>
<reference evidence="1" key="1">
    <citation type="submission" date="2020-07" db="EMBL/GenBank/DDBJ databases">
        <title>Koleobacter methoxysyntrophicus gen. nov., sp. nov., a novel anaerobic bacterium isolated from deep subsurface oil field and proposal of Koleobacterales ord. nov. in the phylum Firmicutes.</title>
        <authorList>
            <person name="Sakamoto S."/>
            <person name="Tamaki H."/>
        </authorList>
    </citation>
    <scope>NUCLEOTIDE SEQUENCE</scope>
    <source>
        <strain evidence="1">NRmbB1</strain>
    </source>
</reference>
<accession>A0A8A0RQ40</accession>
<sequence length="104" mass="12208">MKTAEKIWVSPDGSRLLFAFRSSKTSLKPRYYFAAVWGDEKEVFLEHLCPARKKCWHIDYAVDFFVRWAGLKKNPGLLRVVKRIPWSGRSERWRCIIGCQATDT</sequence>
<name>A0A8A0RQ40_9FIRM</name>
<dbReference type="AlphaFoldDB" id="A0A8A0RQ40"/>
<evidence type="ECO:0000313" key="2">
    <source>
        <dbReference type="Proteomes" id="UP000662904"/>
    </source>
</evidence>
<dbReference type="EMBL" id="CP059066">
    <property type="protein sequence ID" value="QSQ10525.1"/>
    <property type="molecule type" value="Genomic_DNA"/>
</dbReference>
<keyword evidence="2" id="KW-1185">Reference proteome</keyword>